<gene>
    <name evidence="1" type="ORF">L2Y54_20770</name>
</gene>
<proteinExistence type="predicted"/>
<dbReference type="Proteomes" id="UP001054801">
    <property type="component" value="Chromosome"/>
</dbReference>
<sequence>MQAWMEGYTSDVEYTAGYYREQTPDFLNLCAVMQKVIPVNLERGFTYCEPAIPADLKMTV</sequence>
<evidence type="ECO:0000313" key="2">
    <source>
        <dbReference type="Proteomes" id="UP001054801"/>
    </source>
</evidence>
<organism evidence="1 2">
    <name type="scientific">Thiothrix winogradskyi</name>
    <dbReference type="NCBI Taxonomy" id="96472"/>
    <lineage>
        <taxon>Bacteria</taxon>
        <taxon>Pseudomonadati</taxon>
        <taxon>Pseudomonadota</taxon>
        <taxon>Gammaproteobacteria</taxon>
        <taxon>Thiotrichales</taxon>
        <taxon>Thiotrichaceae</taxon>
        <taxon>Thiothrix</taxon>
    </lineage>
</organism>
<dbReference type="RefSeq" id="WP_236498761.1">
    <property type="nucleotide sequence ID" value="NZ_CP091244.1"/>
</dbReference>
<protein>
    <submittedName>
        <fullName evidence="1">Uncharacterized protein</fullName>
    </submittedName>
</protein>
<dbReference type="EMBL" id="CP091244">
    <property type="protein sequence ID" value="UJS24336.1"/>
    <property type="molecule type" value="Genomic_DNA"/>
</dbReference>
<keyword evidence="2" id="KW-1185">Reference proteome</keyword>
<accession>A0ABY3SXT2</accession>
<evidence type="ECO:0000313" key="1">
    <source>
        <dbReference type="EMBL" id="UJS24336.1"/>
    </source>
</evidence>
<name>A0ABY3SXT2_9GAMM</name>
<reference evidence="1" key="1">
    <citation type="journal article" date="2022" name="Microorganisms">
        <title>Two New Species of Filamentous Sulfur Bacteria of the Genus Thiothrix, Thiothrix winogradskyi sp. nov. and 'Candidatus Thiothrix sulfatifontis' sp. nov.</title>
        <authorList>
            <person name="Ravin N.V."/>
            <person name="Rossetti S."/>
            <person name="Beletsky A.V."/>
            <person name="Kadnikov V.V."/>
            <person name="Rudenko T.S."/>
            <person name="Smolyakov D.D."/>
            <person name="Moskvitina M.I."/>
            <person name="Gureeva M.V."/>
            <person name="Mardanov A.V."/>
            <person name="Grabovich M.Y."/>
        </authorList>
    </citation>
    <scope>NUCLEOTIDE SEQUENCE</scope>
    <source>
        <strain evidence="1">CT3</strain>
    </source>
</reference>